<feature type="transmembrane region" description="Helical" evidence="5">
    <location>
        <begin position="233"/>
        <end position="249"/>
    </location>
</feature>
<feature type="transmembrane region" description="Helical" evidence="5">
    <location>
        <begin position="66"/>
        <end position="84"/>
    </location>
</feature>
<evidence type="ECO:0000256" key="4">
    <source>
        <dbReference type="ARBA" id="ARBA00023136"/>
    </source>
</evidence>
<evidence type="ECO:0000256" key="5">
    <source>
        <dbReference type="SAM" id="Phobius"/>
    </source>
</evidence>
<protein>
    <submittedName>
        <fullName evidence="7">O-antigen polymerase</fullName>
    </submittedName>
</protein>
<feature type="transmembrane region" description="Helical" evidence="5">
    <location>
        <begin position="116"/>
        <end position="138"/>
    </location>
</feature>
<evidence type="ECO:0000256" key="2">
    <source>
        <dbReference type="ARBA" id="ARBA00022692"/>
    </source>
</evidence>
<feature type="transmembrane region" description="Helical" evidence="5">
    <location>
        <begin position="90"/>
        <end position="109"/>
    </location>
</feature>
<evidence type="ECO:0000259" key="6">
    <source>
        <dbReference type="Pfam" id="PF04932"/>
    </source>
</evidence>
<dbReference type="HOGENOM" id="CLU_661858_0_0_9"/>
<dbReference type="GO" id="GO:0016020">
    <property type="term" value="C:membrane"/>
    <property type="evidence" value="ECO:0007669"/>
    <property type="project" value="UniProtKB-SubCell"/>
</dbReference>
<accession>D3AC90</accession>
<feature type="transmembrane region" description="Helical" evidence="5">
    <location>
        <begin position="158"/>
        <end position="175"/>
    </location>
</feature>
<evidence type="ECO:0000313" key="7">
    <source>
        <dbReference type="EMBL" id="EFD00568.1"/>
    </source>
</evidence>
<comment type="caution">
    <text evidence="7">The sequence shown here is derived from an EMBL/GenBank/DDBJ whole genome shotgun (WGS) entry which is preliminary data.</text>
</comment>
<reference evidence="7 8" key="1">
    <citation type="submission" date="2010-01" db="EMBL/GenBank/DDBJ databases">
        <authorList>
            <person name="Weinstock G."/>
            <person name="Sodergren E."/>
            <person name="Clifton S."/>
            <person name="Fulton L."/>
            <person name="Fulton B."/>
            <person name="Courtney L."/>
            <person name="Fronick C."/>
            <person name="Harrison M."/>
            <person name="Strong C."/>
            <person name="Farmer C."/>
            <person name="Delahaunty K."/>
            <person name="Markovic C."/>
            <person name="Hall O."/>
            <person name="Minx P."/>
            <person name="Tomlinson C."/>
            <person name="Mitreva M."/>
            <person name="Nelson J."/>
            <person name="Hou S."/>
            <person name="Wollam A."/>
            <person name="Pepin K.H."/>
            <person name="Johnson M."/>
            <person name="Bhonagiri V."/>
            <person name="Nash W.E."/>
            <person name="Warren W."/>
            <person name="Chinwalla A."/>
            <person name="Mardis E.R."/>
            <person name="Wilson R.K."/>
        </authorList>
    </citation>
    <scope>NUCLEOTIDE SEQUENCE [LARGE SCALE GENOMIC DNA]</scope>
    <source>
        <strain evidence="7 8">DSM 13479</strain>
    </source>
</reference>
<dbReference type="EMBL" id="ACIO01000079">
    <property type="protein sequence ID" value="EFD00568.1"/>
    <property type="molecule type" value="Genomic_DNA"/>
</dbReference>
<comment type="subcellular location">
    <subcellularLocation>
        <location evidence="1">Membrane</location>
        <topology evidence="1">Multi-pass membrane protein</topology>
    </subcellularLocation>
</comment>
<proteinExistence type="predicted"/>
<keyword evidence="2 5" id="KW-0812">Transmembrane</keyword>
<keyword evidence="3 5" id="KW-1133">Transmembrane helix</keyword>
<feature type="transmembrane region" description="Helical" evidence="5">
    <location>
        <begin position="329"/>
        <end position="348"/>
    </location>
</feature>
<evidence type="ECO:0000256" key="1">
    <source>
        <dbReference type="ARBA" id="ARBA00004141"/>
    </source>
</evidence>
<feature type="domain" description="O-antigen ligase-related" evidence="6">
    <location>
        <begin position="187"/>
        <end position="341"/>
    </location>
</feature>
<organism evidence="7 8">
    <name type="scientific">Hungatella hathewayi DSM 13479</name>
    <dbReference type="NCBI Taxonomy" id="566550"/>
    <lineage>
        <taxon>Bacteria</taxon>
        <taxon>Bacillati</taxon>
        <taxon>Bacillota</taxon>
        <taxon>Clostridia</taxon>
        <taxon>Lachnospirales</taxon>
        <taxon>Lachnospiraceae</taxon>
        <taxon>Hungatella</taxon>
    </lineage>
</organism>
<dbReference type="Pfam" id="PF04932">
    <property type="entry name" value="Wzy_C"/>
    <property type="match status" value="1"/>
</dbReference>
<keyword evidence="4 5" id="KW-0472">Membrane</keyword>
<feature type="transmembrane region" description="Helical" evidence="5">
    <location>
        <begin position="360"/>
        <end position="379"/>
    </location>
</feature>
<feature type="transmembrane region" description="Helical" evidence="5">
    <location>
        <begin position="256"/>
        <end position="274"/>
    </location>
</feature>
<dbReference type="InterPro" id="IPR007016">
    <property type="entry name" value="O-antigen_ligase-rel_domated"/>
</dbReference>
<dbReference type="Proteomes" id="UP000004968">
    <property type="component" value="Unassembled WGS sequence"/>
</dbReference>
<feature type="transmembrane region" description="Helical" evidence="5">
    <location>
        <begin position="40"/>
        <end position="59"/>
    </location>
</feature>
<sequence length="415" mass="47875">MEIDMKFVIKIDKCITAAIICFFILLKPRYFDFISVLDNLFDMGIILITLSLFIIYYCSFTKKSKVINLVVIYHIYLILITLFNKGDIKSIIKDACIFIGLSILVDIMIKNRPCDLIKVLLAILEIEVIVNLLTIILVPEGLYETIYFKNNFFLGYDNQNINIVLPCLIFAYLHHAYTCSVFTRINLLFVIIVTGITEIMIWSGASLVILVIVNVVMLFNLCDNVRFFNAKNYLIINIEAFILMVLLKLQRIFEFLIVGILGKNLTLSGRIYIWDRTITLILQNPLFGYGVEYNEGRASKYALRTLYHTSSKLASFAGLHAHNRFLETTYRGGIILLVIYIFILFVAFKSLKRNEKTNCAKVIAIGLFAYLMGMLTEFYRLSYLFFPMMVIAERASVLDYKLNWSKINETNSKKV</sequence>
<feature type="transmembrane region" description="Helical" evidence="5">
    <location>
        <begin position="7"/>
        <end position="28"/>
    </location>
</feature>
<feature type="transmembrane region" description="Helical" evidence="5">
    <location>
        <begin position="187"/>
        <end position="213"/>
    </location>
</feature>
<dbReference type="AlphaFoldDB" id="D3AC90"/>
<evidence type="ECO:0000313" key="8">
    <source>
        <dbReference type="Proteomes" id="UP000004968"/>
    </source>
</evidence>
<gene>
    <name evidence="7" type="ORF">CLOSTHATH_01218</name>
</gene>
<evidence type="ECO:0000256" key="3">
    <source>
        <dbReference type="ARBA" id="ARBA00022989"/>
    </source>
</evidence>
<name>D3AC90_9FIRM</name>